<name>A0A5N5CYI0_9PEZI</name>
<accession>A0A5N5CYI0</accession>
<keyword evidence="2" id="KW-1185">Reference proteome</keyword>
<reference evidence="1 2" key="1">
    <citation type="journal article" date="2019" name="Sci. Rep.">
        <title>A multi-omics analysis of the grapevine pathogen Lasiodiplodia theobromae reveals that temperature affects the expression of virulence- and pathogenicity-related genes.</title>
        <authorList>
            <person name="Felix C."/>
            <person name="Meneses R."/>
            <person name="Goncalves M.F.M."/>
            <person name="Tilleman L."/>
            <person name="Duarte A.S."/>
            <person name="Jorrin-Novo J.V."/>
            <person name="Van de Peer Y."/>
            <person name="Deforce D."/>
            <person name="Van Nieuwerburgh F."/>
            <person name="Esteves A.C."/>
            <person name="Alves A."/>
        </authorList>
    </citation>
    <scope>NUCLEOTIDE SEQUENCE [LARGE SCALE GENOMIC DNA]</scope>
    <source>
        <strain evidence="1 2">LA-SOL3</strain>
    </source>
</reference>
<dbReference type="Gene3D" id="3.30.1330.40">
    <property type="entry name" value="RutC-like"/>
    <property type="match status" value="1"/>
</dbReference>
<dbReference type="AlphaFoldDB" id="A0A5N5CYI0"/>
<dbReference type="InterPro" id="IPR035959">
    <property type="entry name" value="RutC-like_sf"/>
</dbReference>
<sequence length="102" mass="11421">MASMKQYAYPGFGEASRKSHWYSSAVRIGDHIHCAGQGGFYDADLNISQLVPEQIDQAFVNVDTALRDAGCKGGWAHVFRINSFHIQLDQEAQDAMVRNFKK</sequence>
<gene>
    <name evidence="1" type="ORF">DBV05_g10970</name>
</gene>
<comment type="caution">
    <text evidence="1">The sequence shown here is derived from an EMBL/GenBank/DDBJ whole genome shotgun (WGS) entry which is preliminary data.</text>
</comment>
<dbReference type="Pfam" id="PF01042">
    <property type="entry name" value="Ribonuc_L-PSP"/>
    <property type="match status" value="1"/>
</dbReference>
<dbReference type="Proteomes" id="UP000325902">
    <property type="component" value="Unassembled WGS sequence"/>
</dbReference>
<dbReference type="SUPFAM" id="SSF55298">
    <property type="entry name" value="YjgF-like"/>
    <property type="match status" value="1"/>
</dbReference>
<evidence type="ECO:0000313" key="2">
    <source>
        <dbReference type="Proteomes" id="UP000325902"/>
    </source>
</evidence>
<organism evidence="1 2">
    <name type="scientific">Lasiodiplodia theobromae</name>
    <dbReference type="NCBI Taxonomy" id="45133"/>
    <lineage>
        <taxon>Eukaryota</taxon>
        <taxon>Fungi</taxon>
        <taxon>Dikarya</taxon>
        <taxon>Ascomycota</taxon>
        <taxon>Pezizomycotina</taxon>
        <taxon>Dothideomycetes</taxon>
        <taxon>Dothideomycetes incertae sedis</taxon>
        <taxon>Botryosphaeriales</taxon>
        <taxon>Botryosphaeriaceae</taxon>
        <taxon>Lasiodiplodia</taxon>
    </lineage>
</organism>
<dbReference type="EMBL" id="VCHE01000140">
    <property type="protein sequence ID" value="KAB2570342.1"/>
    <property type="molecule type" value="Genomic_DNA"/>
</dbReference>
<proteinExistence type="predicted"/>
<protein>
    <submittedName>
        <fullName evidence="1">Uncharacterized protein</fullName>
    </submittedName>
</protein>
<evidence type="ECO:0000313" key="1">
    <source>
        <dbReference type="EMBL" id="KAB2570342.1"/>
    </source>
</evidence>
<dbReference type="InterPro" id="IPR006175">
    <property type="entry name" value="YjgF/YER057c/UK114"/>
</dbReference>
<dbReference type="OrthoDB" id="309640at2759"/>